<dbReference type="InterPro" id="IPR009057">
    <property type="entry name" value="Homeodomain-like_sf"/>
</dbReference>
<dbReference type="PANTHER" id="PTHR46796">
    <property type="entry name" value="HTH-TYPE TRANSCRIPTIONAL ACTIVATOR RHAS-RELATED"/>
    <property type="match status" value="1"/>
</dbReference>
<dbReference type="SMART" id="SM00342">
    <property type="entry name" value="HTH_ARAC"/>
    <property type="match status" value="1"/>
</dbReference>
<keyword evidence="3" id="KW-0804">Transcription</keyword>
<dbReference type="SUPFAM" id="SSF46689">
    <property type="entry name" value="Homeodomain-like"/>
    <property type="match status" value="2"/>
</dbReference>
<keyword evidence="1" id="KW-0805">Transcription regulation</keyword>
<organism evidence="5 6">
    <name type="scientific">Acetobacter orientalis</name>
    <dbReference type="NCBI Taxonomy" id="146474"/>
    <lineage>
        <taxon>Bacteria</taxon>
        <taxon>Pseudomonadati</taxon>
        <taxon>Pseudomonadota</taxon>
        <taxon>Alphaproteobacteria</taxon>
        <taxon>Acetobacterales</taxon>
        <taxon>Acetobacteraceae</taxon>
        <taxon>Acetobacter</taxon>
    </lineage>
</organism>
<gene>
    <name evidence="5" type="ORF">Abor_014_174</name>
</gene>
<dbReference type="PANTHER" id="PTHR46796:SF2">
    <property type="entry name" value="TRANSCRIPTIONAL REGULATORY PROTEIN"/>
    <property type="match status" value="1"/>
</dbReference>
<dbReference type="InterPro" id="IPR018060">
    <property type="entry name" value="HTH_AraC"/>
</dbReference>
<dbReference type="Pfam" id="PF12833">
    <property type="entry name" value="HTH_18"/>
    <property type="match status" value="1"/>
</dbReference>
<name>A0A0D6NIY4_9PROT</name>
<evidence type="ECO:0000256" key="2">
    <source>
        <dbReference type="ARBA" id="ARBA00023125"/>
    </source>
</evidence>
<feature type="domain" description="HTH araC/xylS-type" evidence="4">
    <location>
        <begin position="178"/>
        <end position="275"/>
    </location>
</feature>
<evidence type="ECO:0000259" key="4">
    <source>
        <dbReference type="PROSITE" id="PS01124"/>
    </source>
</evidence>
<dbReference type="PROSITE" id="PS01124">
    <property type="entry name" value="HTH_ARAC_FAMILY_2"/>
    <property type="match status" value="1"/>
</dbReference>
<dbReference type="GeneID" id="76204160"/>
<dbReference type="InterPro" id="IPR014710">
    <property type="entry name" value="RmlC-like_jellyroll"/>
</dbReference>
<dbReference type="Proteomes" id="UP000032670">
    <property type="component" value="Unassembled WGS sequence"/>
</dbReference>
<dbReference type="Pfam" id="PF02311">
    <property type="entry name" value="AraC_binding"/>
    <property type="match status" value="1"/>
</dbReference>
<comment type="caution">
    <text evidence="5">The sequence shown here is derived from an EMBL/GenBank/DDBJ whole genome shotgun (WGS) entry which is preliminary data.</text>
</comment>
<dbReference type="EMBL" id="BAMX01000014">
    <property type="protein sequence ID" value="GAN66009.1"/>
    <property type="molecule type" value="Genomic_DNA"/>
</dbReference>
<dbReference type="Gene3D" id="2.60.120.10">
    <property type="entry name" value="Jelly Rolls"/>
    <property type="match status" value="1"/>
</dbReference>
<dbReference type="STRING" id="1231341.Abor_014_174"/>
<evidence type="ECO:0000313" key="5">
    <source>
        <dbReference type="EMBL" id="GAN66009.1"/>
    </source>
</evidence>
<proteinExistence type="predicted"/>
<dbReference type="SUPFAM" id="SSF51215">
    <property type="entry name" value="Regulatory protein AraC"/>
    <property type="match status" value="1"/>
</dbReference>
<dbReference type="RefSeq" id="WP_048841035.1">
    <property type="nucleotide sequence ID" value="NZ_BAMX01000014.1"/>
</dbReference>
<sequence length="277" mass="30475">MAKTRDRLKLWRDSSLPGGMDVLHASCFDYRYPAHSHDEFVIAAFVRGAQRHRIARYQGIAEPGTLMIIPPGEVHTGEAVECDLGWDYCAFYPTAQFMNALAAESLPGAGTLDFGRDLLRQNTGLAYGLLQASLVAAQSQDPLERHCAIYDALGAIIARYGQRTGRSLKAASRPADIKKAQAFLADEFHGHLSIDEVASAVGISQYHLMRSFRAATGLSVHQFLTQIRLNHAKTLLAKGVSAAQTATSVGFYDQSHLINQFRRYFGVTPKQYATTSR</sequence>
<dbReference type="InterPro" id="IPR037923">
    <property type="entry name" value="HTH-like"/>
</dbReference>
<dbReference type="GO" id="GO:0003700">
    <property type="term" value="F:DNA-binding transcription factor activity"/>
    <property type="evidence" value="ECO:0007669"/>
    <property type="project" value="InterPro"/>
</dbReference>
<protein>
    <submittedName>
        <fullName evidence="5">Transcriptional regulator AraC</fullName>
    </submittedName>
</protein>
<evidence type="ECO:0000256" key="3">
    <source>
        <dbReference type="ARBA" id="ARBA00023163"/>
    </source>
</evidence>
<dbReference type="Gene3D" id="1.10.10.60">
    <property type="entry name" value="Homeodomain-like"/>
    <property type="match status" value="2"/>
</dbReference>
<accession>A0A0D6NIY4</accession>
<accession>A0A6N3SVS8</accession>
<evidence type="ECO:0000256" key="1">
    <source>
        <dbReference type="ARBA" id="ARBA00023015"/>
    </source>
</evidence>
<dbReference type="InterPro" id="IPR003313">
    <property type="entry name" value="AraC-bd"/>
</dbReference>
<evidence type="ECO:0000313" key="6">
    <source>
        <dbReference type="Proteomes" id="UP000032670"/>
    </source>
</evidence>
<dbReference type="GO" id="GO:0043565">
    <property type="term" value="F:sequence-specific DNA binding"/>
    <property type="evidence" value="ECO:0007669"/>
    <property type="project" value="InterPro"/>
</dbReference>
<reference evidence="5 6" key="1">
    <citation type="submission" date="2012-11" db="EMBL/GenBank/DDBJ databases">
        <title>Whole genome sequence of Acetobacter orientalis 21F-2.</title>
        <authorList>
            <person name="Azuma Y."/>
            <person name="Higashiura N."/>
            <person name="Hirakawa H."/>
            <person name="Matsushita K."/>
        </authorList>
    </citation>
    <scope>NUCLEOTIDE SEQUENCE [LARGE SCALE GENOMIC DNA]</scope>
    <source>
        <strain evidence="5 6">21F-2</strain>
    </source>
</reference>
<keyword evidence="2" id="KW-0238">DNA-binding</keyword>
<dbReference type="InterPro" id="IPR050204">
    <property type="entry name" value="AraC_XylS_family_regulators"/>
</dbReference>
<keyword evidence="6" id="KW-1185">Reference proteome</keyword>
<dbReference type="AlphaFoldDB" id="A0A0D6NIY4"/>